<organism evidence="1">
    <name type="scientific">Cacopsylla melanoneura</name>
    <dbReference type="NCBI Taxonomy" id="428564"/>
    <lineage>
        <taxon>Eukaryota</taxon>
        <taxon>Metazoa</taxon>
        <taxon>Ecdysozoa</taxon>
        <taxon>Arthropoda</taxon>
        <taxon>Hexapoda</taxon>
        <taxon>Insecta</taxon>
        <taxon>Pterygota</taxon>
        <taxon>Neoptera</taxon>
        <taxon>Paraneoptera</taxon>
        <taxon>Hemiptera</taxon>
        <taxon>Sternorrhyncha</taxon>
        <taxon>Psylloidea</taxon>
        <taxon>Psyllidae</taxon>
        <taxon>Psyllinae</taxon>
        <taxon>Cacopsylla</taxon>
    </lineage>
</organism>
<name>A0A8D8PXB6_9HEMI</name>
<dbReference type="EMBL" id="HBUF01586086">
    <property type="protein sequence ID" value="CAG6771834.1"/>
    <property type="molecule type" value="Transcribed_RNA"/>
</dbReference>
<sequence length="99" mass="11236">MLSLVQNGPRSVPPMINLPPHLLVIVKWSLKQDRQQAWARQIKAERKCSRRKLTTAGIKVVPGPGQRVARGSLLKIPKVQSQEQQRWLTREPLASQVVE</sequence>
<accession>A0A8D8PXB6</accession>
<dbReference type="EMBL" id="HBUF01038961">
    <property type="protein sequence ID" value="CAG6617485.1"/>
    <property type="molecule type" value="Transcribed_RNA"/>
</dbReference>
<proteinExistence type="predicted"/>
<evidence type="ECO:0000313" key="1">
    <source>
        <dbReference type="EMBL" id="CAG6617485.1"/>
    </source>
</evidence>
<reference evidence="1" key="1">
    <citation type="submission" date="2021-05" db="EMBL/GenBank/DDBJ databases">
        <authorList>
            <person name="Alioto T."/>
            <person name="Alioto T."/>
            <person name="Gomez Garrido J."/>
        </authorList>
    </citation>
    <scope>NUCLEOTIDE SEQUENCE</scope>
</reference>
<dbReference type="EMBL" id="HBUF01038960">
    <property type="protein sequence ID" value="CAG6617482.1"/>
    <property type="molecule type" value="Transcribed_RNA"/>
</dbReference>
<dbReference type="AlphaFoldDB" id="A0A8D8PXB6"/>
<protein>
    <submittedName>
        <fullName evidence="1">Uncharacterized protein</fullName>
    </submittedName>
</protein>